<dbReference type="Proteomes" id="UP000257004">
    <property type="component" value="Unassembled WGS sequence"/>
</dbReference>
<accession>A0A3D9FVG9</accession>
<comment type="caution">
    <text evidence="1">The sequence shown here is derived from an EMBL/GenBank/DDBJ whole genome shotgun (WGS) entry which is preliminary data.</text>
</comment>
<reference evidence="1 2" key="1">
    <citation type="submission" date="2018-07" db="EMBL/GenBank/DDBJ databases">
        <title>Genomic Encyclopedia of Archaeal and Bacterial Type Strains, Phase II (KMG-II): from individual species to whole genera.</title>
        <authorList>
            <person name="Goeker M."/>
        </authorList>
    </citation>
    <scope>NUCLEOTIDE SEQUENCE [LARGE SCALE GENOMIC DNA]</scope>
    <source>
        <strain evidence="1 2">DSM 25795</strain>
    </source>
</reference>
<keyword evidence="2" id="KW-1185">Reference proteome</keyword>
<evidence type="ECO:0000313" key="1">
    <source>
        <dbReference type="EMBL" id="RED24658.1"/>
    </source>
</evidence>
<sequence>MNCYFFSVLEQNCVISKQKLKYDFTLPNLHQITALKVRKLSVLLPIF</sequence>
<proteinExistence type="predicted"/>
<evidence type="ECO:0000313" key="2">
    <source>
        <dbReference type="Proteomes" id="UP000257004"/>
    </source>
</evidence>
<dbReference type="EMBL" id="QRDQ01000008">
    <property type="protein sequence ID" value="RED24658.1"/>
    <property type="molecule type" value="Genomic_DNA"/>
</dbReference>
<gene>
    <name evidence="1" type="ORF">BD847_1393</name>
</gene>
<protein>
    <submittedName>
        <fullName evidence="1">Uncharacterized protein</fullName>
    </submittedName>
</protein>
<organism evidence="1 2">
    <name type="scientific">Flavobacterium cutihirudinis</name>
    <dbReference type="NCBI Taxonomy" id="1265740"/>
    <lineage>
        <taxon>Bacteria</taxon>
        <taxon>Pseudomonadati</taxon>
        <taxon>Bacteroidota</taxon>
        <taxon>Flavobacteriia</taxon>
        <taxon>Flavobacteriales</taxon>
        <taxon>Flavobacteriaceae</taxon>
        <taxon>Flavobacterium</taxon>
    </lineage>
</organism>
<name>A0A3D9FVG9_9FLAO</name>
<dbReference type="AlphaFoldDB" id="A0A3D9FVG9"/>